<organism evidence="10 11">
    <name type="scientific">Mythimna separata</name>
    <name type="common">Oriental armyworm</name>
    <name type="synonym">Pseudaletia separata</name>
    <dbReference type="NCBI Taxonomy" id="271217"/>
    <lineage>
        <taxon>Eukaryota</taxon>
        <taxon>Metazoa</taxon>
        <taxon>Ecdysozoa</taxon>
        <taxon>Arthropoda</taxon>
        <taxon>Hexapoda</taxon>
        <taxon>Insecta</taxon>
        <taxon>Pterygota</taxon>
        <taxon>Neoptera</taxon>
        <taxon>Endopterygota</taxon>
        <taxon>Lepidoptera</taxon>
        <taxon>Glossata</taxon>
        <taxon>Ditrysia</taxon>
        <taxon>Noctuoidea</taxon>
        <taxon>Noctuidae</taxon>
        <taxon>Noctuinae</taxon>
        <taxon>Hadenini</taxon>
        <taxon>Mythimna</taxon>
    </lineage>
</organism>
<feature type="region of interest" description="Disordered" evidence="7">
    <location>
        <begin position="96"/>
        <end position="258"/>
    </location>
</feature>
<name>A0AAD8DRS9_MYTSE</name>
<dbReference type="InterPro" id="IPR006693">
    <property type="entry name" value="AB_hydrolase_lipase"/>
</dbReference>
<feature type="compositionally biased region" description="Basic and acidic residues" evidence="7">
    <location>
        <begin position="245"/>
        <end position="258"/>
    </location>
</feature>
<feature type="compositionally biased region" description="Basic and acidic residues" evidence="7">
    <location>
        <begin position="165"/>
        <end position="182"/>
    </location>
</feature>
<keyword evidence="6" id="KW-0325">Glycoprotein</keyword>
<comment type="caution">
    <text evidence="10">The sequence shown here is derived from an EMBL/GenBank/DDBJ whole genome shotgun (WGS) entry which is preliminary data.</text>
</comment>
<comment type="similarity">
    <text evidence="1">Belongs to the AB hydrolase superfamily. Lipase family.</text>
</comment>
<feature type="region of interest" description="Disordered" evidence="7">
    <location>
        <begin position="63"/>
        <end position="84"/>
    </location>
</feature>
<evidence type="ECO:0000256" key="6">
    <source>
        <dbReference type="ARBA" id="ARBA00023180"/>
    </source>
</evidence>
<proteinExistence type="inferred from homology"/>
<dbReference type="Proteomes" id="UP001231518">
    <property type="component" value="Chromosome 8"/>
</dbReference>
<evidence type="ECO:0000259" key="9">
    <source>
        <dbReference type="Pfam" id="PF04083"/>
    </source>
</evidence>
<keyword evidence="3" id="KW-0378">Hydrolase</keyword>
<evidence type="ECO:0000313" key="11">
    <source>
        <dbReference type="Proteomes" id="UP001231518"/>
    </source>
</evidence>
<dbReference type="FunFam" id="3.40.50.1820:FF:000057">
    <property type="entry name" value="Lipase"/>
    <property type="match status" value="1"/>
</dbReference>
<accession>A0AAD8DRS9</accession>
<reference evidence="10" key="1">
    <citation type="submission" date="2023-03" db="EMBL/GenBank/DDBJ databases">
        <title>Chromosome-level genomes of two armyworms, Mythimna separata and Mythimna loreyi, provide insights into the biosynthesis and reception of sex pheromones.</title>
        <authorList>
            <person name="Zhao H."/>
        </authorList>
    </citation>
    <scope>NUCLEOTIDE SEQUENCE</scope>
    <source>
        <strain evidence="10">BeijingLab</strain>
        <tissue evidence="10">Pupa</tissue>
    </source>
</reference>
<dbReference type="PANTHER" id="PTHR11005">
    <property type="entry name" value="LYSOSOMAL ACID LIPASE-RELATED"/>
    <property type="match status" value="1"/>
</dbReference>
<dbReference type="SUPFAM" id="SSF53474">
    <property type="entry name" value="alpha/beta-Hydrolases"/>
    <property type="match status" value="1"/>
</dbReference>
<feature type="domain" description="Partial AB-hydrolase lipase" evidence="9">
    <location>
        <begin position="315"/>
        <end position="375"/>
    </location>
</feature>
<evidence type="ECO:0000256" key="5">
    <source>
        <dbReference type="ARBA" id="ARBA00023098"/>
    </source>
</evidence>
<keyword evidence="2 8" id="KW-0732">Signal</keyword>
<evidence type="ECO:0000256" key="4">
    <source>
        <dbReference type="ARBA" id="ARBA00022963"/>
    </source>
</evidence>
<sequence>MELPLLGVLTFIFVLQLNESEGSPFSPFSDPFNMNYDSDYDSYRGLSDERNLEEQLFYQEPRYQYSPFPGTPNMDYENDYDSDTRLSDERNLEEQLYHHDPRYQFSPFPGTPNMDYENDYDSDTRLSDERNSEEQLYHRDPRYQYSPFLNTVNKNYKNGYNSDTRLSDERNSEEQLYHRDPRYQYSPFLNTVNKNYKNGYNSDTRLSDKQTSEEQSKHSESRSQFSPFSDTVNKNYQGGYGSDTRLSDKQSSKKHSSKDENIFVKGFRKIKSLIDTIDSVIPENNDDADTVTEEYEEYKRSENDPIMLMSSMTTTQLLALHGYPAESHKIVTDDGYILTLDRIPYSKTSKSKISPKKTVLLHHGLFGTSASWILTGPNKSLGYILSDAGYDVWLANVRGNRYSKSHVSKSIHSREFWNFTFHEVSQHDLPAVIDHIIMVKGPNTKINYIGHSMGTTVLFALLSTKTEYNKVLRAGFALAPVAYMRNVKGPIQMLANFKDKIEDLLETLGGKETFPQNEIFSWLLKKGRELMNSNKGLENKVSAILGHNGKQFNKTLSPLFVKQGFTGASSKTIVHYLQEIKNEGKFQMFDYGEANNLKEYGTVSPRQYPVHKITLPIALFSAESDWLSSVADAARLKKQLVNPIGHYTVPLKEFSHSDFLSAIDAPTLVYEKLLQLLGDGVSNKI</sequence>
<keyword evidence="4" id="KW-0442">Lipid degradation</keyword>
<evidence type="ECO:0000256" key="2">
    <source>
        <dbReference type="ARBA" id="ARBA00022729"/>
    </source>
</evidence>
<protein>
    <recommendedName>
        <fullName evidence="9">Partial AB-hydrolase lipase domain-containing protein</fullName>
    </recommendedName>
</protein>
<dbReference type="EMBL" id="JARGEI010000015">
    <property type="protein sequence ID" value="KAJ8719116.1"/>
    <property type="molecule type" value="Genomic_DNA"/>
</dbReference>
<dbReference type="Gene3D" id="3.40.50.1820">
    <property type="entry name" value="alpha/beta hydrolase"/>
    <property type="match status" value="1"/>
</dbReference>
<keyword evidence="11" id="KW-1185">Reference proteome</keyword>
<feature type="compositionally biased region" description="Polar residues" evidence="7">
    <location>
        <begin position="147"/>
        <end position="164"/>
    </location>
</feature>
<feature type="compositionally biased region" description="Polar residues" evidence="7">
    <location>
        <begin position="222"/>
        <end position="236"/>
    </location>
</feature>
<keyword evidence="5" id="KW-0443">Lipid metabolism</keyword>
<dbReference type="AlphaFoldDB" id="A0AAD8DRS9"/>
<feature type="compositionally biased region" description="Basic and acidic residues" evidence="7">
    <location>
        <begin position="122"/>
        <end position="142"/>
    </location>
</feature>
<evidence type="ECO:0000256" key="7">
    <source>
        <dbReference type="SAM" id="MobiDB-lite"/>
    </source>
</evidence>
<dbReference type="InterPro" id="IPR029058">
    <property type="entry name" value="AB_hydrolase_fold"/>
</dbReference>
<evidence type="ECO:0000256" key="3">
    <source>
        <dbReference type="ARBA" id="ARBA00022801"/>
    </source>
</evidence>
<feature type="signal peptide" evidence="8">
    <location>
        <begin position="1"/>
        <end position="22"/>
    </location>
</feature>
<feature type="chain" id="PRO_5042213983" description="Partial AB-hydrolase lipase domain-containing protein" evidence="8">
    <location>
        <begin position="23"/>
        <end position="685"/>
    </location>
</feature>
<feature type="compositionally biased region" description="Polar residues" evidence="7">
    <location>
        <begin position="187"/>
        <end position="204"/>
    </location>
</feature>
<gene>
    <name evidence="10" type="ORF">PYW07_016672</name>
</gene>
<feature type="compositionally biased region" description="Basic and acidic residues" evidence="7">
    <location>
        <begin position="205"/>
        <end position="221"/>
    </location>
</feature>
<dbReference type="Pfam" id="PF04083">
    <property type="entry name" value="Abhydro_lipase"/>
    <property type="match status" value="1"/>
</dbReference>
<evidence type="ECO:0000256" key="1">
    <source>
        <dbReference type="ARBA" id="ARBA00010701"/>
    </source>
</evidence>
<dbReference type="GO" id="GO:0016042">
    <property type="term" value="P:lipid catabolic process"/>
    <property type="evidence" value="ECO:0007669"/>
    <property type="project" value="UniProtKB-KW"/>
</dbReference>
<dbReference type="GO" id="GO:0016787">
    <property type="term" value="F:hydrolase activity"/>
    <property type="evidence" value="ECO:0007669"/>
    <property type="project" value="UniProtKB-KW"/>
</dbReference>
<evidence type="ECO:0000256" key="8">
    <source>
        <dbReference type="SAM" id="SignalP"/>
    </source>
</evidence>
<evidence type="ECO:0000313" key="10">
    <source>
        <dbReference type="EMBL" id="KAJ8719116.1"/>
    </source>
</evidence>